<reference evidence="3 4" key="1">
    <citation type="submission" date="2021-01" db="EMBL/GenBank/DDBJ databases">
        <title>Whole genome shotgun sequence of Plantactinospora mayteni NBRC 109088.</title>
        <authorList>
            <person name="Komaki H."/>
            <person name="Tamura T."/>
        </authorList>
    </citation>
    <scope>NUCLEOTIDE SEQUENCE [LARGE SCALE GENOMIC DNA]</scope>
    <source>
        <strain evidence="3 4">NBRC 109088</strain>
    </source>
</reference>
<evidence type="ECO:0000259" key="2">
    <source>
        <dbReference type="PROSITE" id="PS51186"/>
    </source>
</evidence>
<dbReference type="InterPro" id="IPR025559">
    <property type="entry name" value="Eis_dom"/>
</dbReference>
<dbReference type="SUPFAM" id="SSF55718">
    <property type="entry name" value="SCP-like"/>
    <property type="match status" value="1"/>
</dbReference>
<dbReference type="InterPro" id="IPR016181">
    <property type="entry name" value="Acyl_CoA_acyltransferase"/>
</dbReference>
<dbReference type="PANTHER" id="PTHR37817">
    <property type="entry name" value="N-ACETYLTRANSFERASE EIS"/>
    <property type="match status" value="1"/>
</dbReference>
<dbReference type="InterPro" id="IPR051554">
    <property type="entry name" value="Acetyltransferase_Eis"/>
</dbReference>
<evidence type="ECO:0000256" key="1">
    <source>
        <dbReference type="SAM" id="MobiDB-lite"/>
    </source>
</evidence>
<dbReference type="Pfam" id="PF17668">
    <property type="entry name" value="Acetyltransf_17"/>
    <property type="match status" value="1"/>
</dbReference>
<name>A0ABQ4F1T9_9ACTN</name>
<gene>
    <name evidence="3" type="ORF">Pma05_74460</name>
</gene>
<dbReference type="SUPFAM" id="SSF55729">
    <property type="entry name" value="Acyl-CoA N-acyltransferases (Nat)"/>
    <property type="match status" value="1"/>
</dbReference>
<organism evidence="3 4">
    <name type="scientific">Plantactinospora mayteni</name>
    <dbReference type="NCBI Taxonomy" id="566021"/>
    <lineage>
        <taxon>Bacteria</taxon>
        <taxon>Bacillati</taxon>
        <taxon>Actinomycetota</taxon>
        <taxon>Actinomycetes</taxon>
        <taxon>Micromonosporales</taxon>
        <taxon>Micromonosporaceae</taxon>
        <taxon>Plantactinospora</taxon>
    </lineage>
</organism>
<evidence type="ECO:0000313" key="4">
    <source>
        <dbReference type="Proteomes" id="UP000621500"/>
    </source>
</evidence>
<dbReference type="Proteomes" id="UP000621500">
    <property type="component" value="Unassembled WGS sequence"/>
</dbReference>
<dbReference type="EMBL" id="BONX01000060">
    <property type="protein sequence ID" value="GIH00874.1"/>
    <property type="molecule type" value="Genomic_DNA"/>
</dbReference>
<dbReference type="InterPro" id="IPR000182">
    <property type="entry name" value="GNAT_dom"/>
</dbReference>
<accession>A0ABQ4F1T9</accession>
<comment type="caution">
    <text evidence="3">The sequence shown here is derived from an EMBL/GenBank/DDBJ whole genome shotgun (WGS) entry which is preliminary data.</text>
</comment>
<feature type="domain" description="N-acetyltransferase" evidence="2">
    <location>
        <begin position="65"/>
        <end position="210"/>
    </location>
</feature>
<keyword evidence="4" id="KW-1185">Reference proteome</keyword>
<feature type="region of interest" description="Disordered" evidence="1">
    <location>
        <begin position="86"/>
        <end position="105"/>
    </location>
</feature>
<proteinExistence type="predicted"/>
<dbReference type="InterPro" id="IPR036527">
    <property type="entry name" value="SCP2_sterol-bd_dom_sf"/>
</dbReference>
<sequence>MAETEQFNGNRQRGYGFLRTWNARATAFPSTTSMTLSLKGFSPAPNSMVTVRDGGYARPVRPTSTLIRQLEPDDLAAADELGRLAFGSAPSTAPPPREPRPGHTGYGAFDPDGRLVGKAVDLHHEQWWAGRRVPAADVAGVAVLPEARGRGVALALLRELLAGARDRGAAISALYPTVTGPYRRAGWEVAGALRAVDLPTVALPRHRPAAGLTVRPGGPADLDATTDLYERIARHRCGLLTRRGAAFDPDQPPTALPDGVDGLTLVEQDGRLVGYASWQRGRGYDQDAVLTVEEALASTPEAARELIGVLASWQSVTPTIRLWPLGSDAVAAHLPLEQARQHEQRLWMHRPVDVVRAVRSRGWPAHVRGKVDFALTDELAPWNSGSWRLEVDGGTAELHRIPHEPATHLSVRGFALLYTGAANGHAVAEAGLLHCPAGSDPGALDLLGAGHRAELLDYF</sequence>
<evidence type="ECO:0000313" key="3">
    <source>
        <dbReference type="EMBL" id="GIH00874.1"/>
    </source>
</evidence>
<dbReference type="Gene3D" id="3.30.1050.10">
    <property type="entry name" value="SCP2 sterol-binding domain"/>
    <property type="match status" value="1"/>
</dbReference>
<dbReference type="Gene3D" id="3.40.630.30">
    <property type="match status" value="2"/>
</dbReference>
<protein>
    <recommendedName>
        <fullName evidence="2">N-acetyltransferase domain-containing protein</fullName>
    </recommendedName>
</protein>
<dbReference type="PANTHER" id="PTHR37817:SF1">
    <property type="entry name" value="N-ACETYLTRANSFERASE EIS"/>
    <property type="match status" value="1"/>
</dbReference>
<dbReference type="InterPro" id="IPR041380">
    <property type="entry name" value="Acetyltransf_17"/>
</dbReference>
<dbReference type="PROSITE" id="PS51186">
    <property type="entry name" value="GNAT"/>
    <property type="match status" value="1"/>
</dbReference>
<dbReference type="Pfam" id="PF13530">
    <property type="entry name" value="SCP2_2"/>
    <property type="match status" value="1"/>
</dbReference>
<dbReference type="Pfam" id="PF13527">
    <property type="entry name" value="Acetyltransf_9"/>
    <property type="match status" value="1"/>
</dbReference>